<dbReference type="CDD" id="cd00009">
    <property type="entry name" value="AAA"/>
    <property type="match status" value="1"/>
</dbReference>
<dbReference type="Pfam" id="PF00004">
    <property type="entry name" value="AAA"/>
    <property type="match status" value="1"/>
</dbReference>
<protein>
    <recommendedName>
        <fullName evidence="9">Replication factor C subunit 1</fullName>
    </recommendedName>
</protein>
<dbReference type="InterPro" id="IPR002048">
    <property type="entry name" value="EF_hand_dom"/>
</dbReference>
<dbReference type="InterPro" id="IPR003959">
    <property type="entry name" value="ATPase_AAA_core"/>
</dbReference>
<feature type="transmembrane region" description="Helical" evidence="4">
    <location>
        <begin position="417"/>
        <end position="435"/>
    </location>
</feature>
<keyword evidence="2" id="KW-0106">Calcium</keyword>
<dbReference type="InterPro" id="IPR011992">
    <property type="entry name" value="EF-hand-dom_pair"/>
</dbReference>
<evidence type="ECO:0008006" key="9">
    <source>
        <dbReference type="Google" id="ProtNLM"/>
    </source>
</evidence>
<dbReference type="SUPFAM" id="SSF47473">
    <property type="entry name" value="EF-hand"/>
    <property type="match status" value="1"/>
</dbReference>
<feature type="transmembrane region" description="Helical" evidence="4">
    <location>
        <begin position="375"/>
        <end position="397"/>
    </location>
</feature>
<name>A0ABP0S0J9_9DINO</name>
<dbReference type="Pfam" id="PF13202">
    <property type="entry name" value="EF-hand_5"/>
    <property type="match status" value="1"/>
</dbReference>
<dbReference type="SMART" id="SM00054">
    <property type="entry name" value="EFh"/>
    <property type="match status" value="4"/>
</dbReference>
<feature type="transmembrane region" description="Helical" evidence="4">
    <location>
        <begin position="208"/>
        <end position="233"/>
    </location>
</feature>
<feature type="region of interest" description="Disordered" evidence="3">
    <location>
        <begin position="1010"/>
        <end position="1034"/>
    </location>
</feature>
<dbReference type="Gene3D" id="1.10.238.10">
    <property type="entry name" value="EF-hand"/>
    <property type="match status" value="2"/>
</dbReference>
<feature type="transmembrane region" description="Helical" evidence="4">
    <location>
        <begin position="23"/>
        <end position="48"/>
    </location>
</feature>
<dbReference type="Pfam" id="PF04403">
    <property type="entry name" value="PqiA"/>
    <property type="match status" value="1"/>
</dbReference>
<dbReference type="InterPro" id="IPR007498">
    <property type="entry name" value="PqiA-like"/>
</dbReference>
<feature type="transmembrane region" description="Helical" evidence="4">
    <location>
        <begin position="103"/>
        <end position="123"/>
    </location>
</feature>
<comment type="caution">
    <text evidence="7">The sequence shown here is derived from an EMBL/GenBank/DDBJ whole genome shotgun (WGS) entry which is preliminary data.</text>
</comment>
<sequence>MGDAFPAFASASHWPIWNPAPKWLAFAGWVAAGLLAALALAAALVLFVRRRHRSSQARAARALLGGGTPEQTPPPSCATSISTDLSGRPVEQPALVWSPKVPCVVRALYPIFTAICFAFYIWADLSVAAQVNANVRVNGAPSGKWEWSGIMASLTLVPAAKDAWDSGARATAILLGFLNGLWPFLQTLVLLIVWFLPGWCLSLAARGWFLRLFAAFGKSGLSFPCLVALWAAVCQLHWRGHQVSADFSMSFERGLIEFLIAAIFTNTMGYLADHYHFVSVKASSSPSWMRNANSPRYRFALSSFSKTRHWPTVLCPLVAVATAASSFVTAFSLSVTGASTPVEQDELRQFSLFSFGMQLSELHRETSVWERTFQVVFLATSVAIPLLLTGVLLTVWVLPLQPKTQNRLLELGHALDAWVALDVFVIVVAICSLDFGRMTSFAAHQGPMREACELMKRELSETICVRADVKLEKGFVMLAAAAAATLLVPKVVLRACRQAIMDRDQANGRSWASSALVVGVLAWSMDAWSVDVNDAKPGLPLEGITMVFTGEMDQMSRADAEEKAKAAGAKVLSAVSGNVQFLVVGTRLDDGRSVEETGKYRKMLELKEKGKKHPTVMTEGEFLERLPDAAAAAVPRLPIPSTVTAPAGPSYQSWVDRWAPKSFGDLIGNAGVIKKLTEWLRDWDDVVFKGKVKKAAFKPGGGMPENINARAVLISGPPGIGKTTACRLVAQLHGGYEVLEYNASDARGQKIIQEMALGIADNRTLSFEANKAAKVRAVTRKAVIIMDEVDGMGAGDRGGMAALNRMVKKTRNPVICICNDSHSQKVRSLSFNCYDLKFTRPTRTTVAQRCAQIAASEGLQVPSIASGHKKVPQRPEHAERGLLDFWSVIGPMTVMSGQHYISRVTFLFSIYDMDGDGCLNLSEIVIAVRTVFRGLAHFCPKASVPDGRRLEQVAEEMFQRFDKNSSGFVTIEEMVNYAYRSEGLLRLCEPFPAHEKHIFEEPVRFHSKSSKASTKAVGMEPKRGKMRDPHQNPARTFHAGTTRQNYEKPWLQAASQDGLTKAHAWVAWISFRTLASKSHPHLVDGRDLANLIGRGRPRVFPLIYAAVEESKGVDRFERSDEFFASRIVMSVSQALLAKDTLERLQRRMATPEVESASPPGHLELVHFLGLLWPKASEGAIHCCLRWCQTFHAHQVLIQLLKEKRASLRQSRLYRGSVLLQAAEESQSGRRPVNLLDHLDQADLKILFDALDIDGNGKLSARELCLQGGLSAKEAQRLLRIWDQDIDGELTQTELAGVVQAVDSHLKQQVKGMFASPHPPAASATSTRTSFRRRRRSTAGLPPATASRGPPPPPALLTRRRGKR</sequence>
<dbReference type="InterPro" id="IPR003593">
    <property type="entry name" value="AAA+_ATPase"/>
</dbReference>
<dbReference type="PROSITE" id="PS50172">
    <property type="entry name" value="BRCT"/>
    <property type="match status" value="1"/>
</dbReference>
<dbReference type="Gene3D" id="3.40.50.300">
    <property type="entry name" value="P-loop containing nucleotide triphosphate hydrolases"/>
    <property type="match status" value="1"/>
</dbReference>
<dbReference type="InterPro" id="IPR001357">
    <property type="entry name" value="BRCT_dom"/>
</dbReference>
<feature type="transmembrane region" description="Helical" evidence="4">
    <location>
        <begin position="172"/>
        <end position="196"/>
    </location>
</feature>
<proteinExistence type="predicted"/>
<dbReference type="PANTHER" id="PTHR23389:SF6">
    <property type="entry name" value="REPLICATION FACTOR C SUBUNIT 1"/>
    <property type="match status" value="1"/>
</dbReference>
<dbReference type="Gene3D" id="3.40.50.10190">
    <property type="entry name" value="BRCT domain"/>
    <property type="match status" value="1"/>
</dbReference>
<reference evidence="7 8" key="1">
    <citation type="submission" date="2024-02" db="EMBL/GenBank/DDBJ databases">
        <authorList>
            <person name="Chen Y."/>
            <person name="Shah S."/>
            <person name="Dougan E. K."/>
            <person name="Thang M."/>
            <person name="Chan C."/>
        </authorList>
    </citation>
    <scope>NUCLEOTIDE SEQUENCE [LARGE SCALE GENOMIC DNA]</scope>
</reference>
<evidence type="ECO:0000256" key="1">
    <source>
        <dbReference type="ARBA" id="ARBA00022705"/>
    </source>
</evidence>
<dbReference type="Proteomes" id="UP001642484">
    <property type="component" value="Unassembled WGS sequence"/>
</dbReference>
<feature type="compositionally biased region" description="Low complexity" evidence="3">
    <location>
        <begin position="1337"/>
        <end position="1347"/>
    </location>
</feature>
<feature type="region of interest" description="Disordered" evidence="3">
    <location>
        <begin position="1312"/>
        <end position="1363"/>
    </location>
</feature>
<evidence type="ECO:0000313" key="8">
    <source>
        <dbReference type="Proteomes" id="UP001642484"/>
    </source>
</evidence>
<dbReference type="SMART" id="SM00382">
    <property type="entry name" value="AAA"/>
    <property type="match status" value="1"/>
</dbReference>
<feature type="domain" description="EF-hand" evidence="6">
    <location>
        <begin position="1238"/>
        <end position="1273"/>
    </location>
</feature>
<gene>
    <name evidence="7" type="ORF">CCMP2556_LOCUS49518</name>
</gene>
<feature type="transmembrane region" description="Helical" evidence="4">
    <location>
        <begin position="310"/>
        <end position="333"/>
    </location>
</feature>
<evidence type="ECO:0000256" key="2">
    <source>
        <dbReference type="ARBA" id="ARBA00022837"/>
    </source>
</evidence>
<feature type="compositionally biased region" description="Basic and acidic residues" evidence="3">
    <location>
        <begin position="1020"/>
        <end position="1030"/>
    </location>
</feature>
<dbReference type="PROSITE" id="PS00018">
    <property type="entry name" value="EF_HAND_1"/>
    <property type="match status" value="3"/>
</dbReference>
<dbReference type="Pfam" id="PF00533">
    <property type="entry name" value="BRCT"/>
    <property type="match status" value="1"/>
</dbReference>
<keyword evidence="4" id="KW-0472">Membrane</keyword>
<dbReference type="InterPro" id="IPR036420">
    <property type="entry name" value="BRCT_dom_sf"/>
</dbReference>
<dbReference type="PROSITE" id="PS50222">
    <property type="entry name" value="EF_HAND_2"/>
    <property type="match status" value="3"/>
</dbReference>
<dbReference type="Pfam" id="PF13499">
    <property type="entry name" value="EF-hand_7"/>
    <property type="match status" value="1"/>
</dbReference>
<feature type="domain" description="EF-hand" evidence="6">
    <location>
        <begin position="949"/>
        <end position="984"/>
    </location>
</feature>
<dbReference type="SUPFAM" id="SSF52540">
    <property type="entry name" value="P-loop containing nucleoside triphosphate hydrolases"/>
    <property type="match status" value="1"/>
</dbReference>
<feature type="domain" description="EF-hand" evidence="6">
    <location>
        <begin position="899"/>
        <end position="934"/>
    </location>
</feature>
<dbReference type="PANTHER" id="PTHR23389">
    <property type="entry name" value="CHROMOSOME TRANSMISSION FIDELITY FACTOR 18"/>
    <property type="match status" value="1"/>
</dbReference>
<keyword evidence="4" id="KW-1133">Transmembrane helix</keyword>
<dbReference type="InterPro" id="IPR018247">
    <property type="entry name" value="EF_Hand_1_Ca_BS"/>
</dbReference>
<keyword evidence="1" id="KW-0235">DNA replication</keyword>
<evidence type="ECO:0000259" key="6">
    <source>
        <dbReference type="PROSITE" id="PS50222"/>
    </source>
</evidence>
<evidence type="ECO:0000256" key="4">
    <source>
        <dbReference type="SAM" id="Phobius"/>
    </source>
</evidence>
<dbReference type="SMART" id="SM00292">
    <property type="entry name" value="BRCT"/>
    <property type="match status" value="1"/>
</dbReference>
<organism evidence="7 8">
    <name type="scientific">Durusdinium trenchii</name>
    <dbReference type="NCBI Taxonomy" id="1381693"/>
    <lineage>
        <taxon>Eukaryota</taxon>
        <taxon>Sar</taxon>
        <taxon>Alveolata</taxon>
        <taxon>Dinophyceae</taxon>
        <taxon>Suessiales</taxon>
        <taxon>Symbiodiniaceae</taxon>
        <taxon>Durusdinium</taxon>
    </lineage>
</organism>
<dbReference type="SUPFAM" id="SSF52113">
    <property type="entry name" value="BRCT domain"/>
    <property type="match status" value="1"/>
</dbReference>
<feature type="transmembrane region" description="Helical" evidence="4">
    <location>
        <begin position="254"/>
        <end position="272"/>
    </location>
</feature>
<feature type="domain" description="BRCT" evidence="5">
    <location>
        <begin position="536"/>
        <end position="585"/>
    </location>
</feature>
<dbReference type="EMBL" id="CAXAMN010026805">
    <property type="protein sequence ID" value="CAK9105866.1"/>
    <property type="molecule type" value="Genomic_DNA"/>
</dbReference>
<evidence type="ECO:0000256" key="3">
    <source>
        <dbReference type="SAM" id="MobiDB-lite"/>
    </source>
</evidence>
<keyword evidence="8" id="KW-1185">Reference proteome</keyword>
<keyword evidence="4" id="KW-0812">Transmembrane</keyword>
<dbReference type="InterPro" id="IPR027417">
    <property type="entry name" value="P-loop_NTPase"/>
</dbReference>
<evidence type="ECO:0000259" key="5">
    <source>
        <dbReference type="PROSITE" id="PS50172"/>
    </source>
</evidence>
<evidence type="ECO:0000313" key="7">
    <source>
        <dbReference type="EMBL" id="CAK9105866.1"/>
    </source>
</evidence>
<feature type="region of interest" description="Disordered" evidence="3">
    <location>
        <begin position="63"/>
        <end position="83"/>
    </location>
</feature>
<accession>A0ABP0S0J9</accession>
<dbReference type="CDD" id="cd00051">
    <property type="entry name" value="EFh"/>
    <property type="match status" value="2"/>
</dbReference>